<evidence type="ECO:0000256" key="1">
    <source>
        <dbReference type="ARBA" id="ARBA00022737"/>
    </source>
</evidence>
<organism evidence="2 3">
    <name type="scientific">Anisodus tanguticus</name>
    <dbReference type="NCBI Taxonomy" id="243964"/>
    <lineage>
        <taxon>Eukaryota</taxon>
        <taxon>Viridiplantae</taxon>
        <taxon>Streptophyta</taxon>
        <taxon>Embryophyta</taxon>
        <taxon>Tracheophyta</taxon>
        <taxon>Spermatophyta</taxon>
        <taxon>Magnoliopsida</taxon>
        <taxon>eudicotyledons</taxon>
        <taxon>Gunneridae</taxon>
        <taxon>Pentapetalae</taxon>
        <taxon>asterids</taxon>
        <taxon>lamiids</taxon>
        <taxon>Solanales</taxon>
        <taxon>Solanaceae</taxon>
        <taxon>Solanoideae</taxon>
        <taxon>Hyoscyameae</taxon>
        <taxon>Anisodus</taxon>
    </lineage>
</organism>
<proteinExistence type="predicted"/>
<reference evidence="2" key="1">
    <citation type="submission" date="2023-12" db="EMBL/GenBank/DDBJ databases">
        <title>Genome assembly of Anisodus tanguticus.</title>
        <authorList>
            <person name="Wang Y.-J."/>
        </authorList>
    </citation>
    <scope>NUCLEOTIDE SEQUENCE</scope>
    <source>
        <strain evidence="2">KB-2021</strain>
        <tissue evidence="2">Leaf</tissue>
    </source>
</reference>
<gene>
    <name evidence="2" type="ORF">RND71_039788</name>
</gene>
<dbReference type="InterPro" id="IPR016024">
    <property type="entry name" value="ARM-type_fold"/>
</dbReference>
<dbReference type="PANTHER" id="PTHR22895">
    <property type="entry name" value="ARMADILLO REPEAT-CONTAINING PROTEIN 6"/>
    <property type="match status" value="1"/>
</dbReference>
<evidence type="ECO:0000313" key="2">
    <source>
        <dbReference type="EMBL" id="KAK4341287.1"/>
    </source>
</evidence>
<keyword evidence="1" id="KW-0677">Repeat</keyword>
<evidence type="ECO:0008006" key="4">
    <source>
        <dbReference type="Google" id="ProtNLM"/>
    </source>
</evidence>
<dbReference type="InterPro" id="IPR011989">
    <property type="entry name" value="ARM-like"/>
</dbReference>
<dbReference type="Gene3D" id="1.25.10.10">
    <property type="entry name" value="Leucine-rich Repeat Variant"/>
    <property type="match status" value="1"/>
</dbReference>
<dbReference type="Proteomes" id="UP001291623">
    <property type="component" value="Unassembled WGS sequence"/>
</dbReference>
<accession>A0AAE1USB3</accession>
<dbReference type="EMBL" id="JAVYJV010000022">
    <property type="protein sequence ID" value="KAK4341287.1"/>
    <property type="molecule type" value="Genomic_DNA"/>
</dbReference>
<dbReference type="SUPFAM" id="SSF48371">
    <property type="entry name" value="ARM repeat"/>
    <property type="match status" value="1"/>
</dbReference>
<keyword evidence="3" id="KW-1185">Reference proteome</keyword>
<sequence>MAPPKAVRTISQEAFDELVKENVEDLGMDPTEALEDAIQTLTLQGVHLSGIVTSIGEENPVIQSLERLKELDGDWKDENDVKEIVEWLVKLNDACNVDGSGNAAIATKNGAVQLVCSICSKLGNQGLVSALKTLVSLLHDLQSTEIFKESNGPKMVINILNKRKENLSILNSGFCVVSAAATGNEVLKEAFMNLKIDELILQCLREFNRGSIPYLYDALRVLLTSDDNRVVASEVRNPEFVTTIQVYGYARRFAKIGIVEALVDSLHEGIKAPNLVSASVALKAVAVNDEICRAVADNGGIDAILQCIDDSGEQGEKVVARTCCSLLSKLAGSDINKSAIVDKDGMDKLIKLAMRFSDDPTVLQEERGISCAEANAIMVKIVKLLPYDQEVMGSSGGNNFLQKCEVMSLITVLSLRSPHNAARAIEAGAGDIVIQAMQRTILLGNGIEKLIRKAKIYKSCKNAATDALRDLGLDNYNL</sequence>
<evidence type="ECO:0000313" key="3">
    <source>
        <dbReference type="Proteomes" id="UP001291623"/>
    </source>
</evidence>
<name>A0AAE1USB3_9SOLA</name>
<comment type="caution">
    <text evidence="2">The sequence shown here is derived from an EMBL/GenBank/DDBJ whole genome shotgun (WGS) entry which is preliminary data.</text>
</comment>
<protein>
    <recommendedName>
        <fullName evidence="4">Armadillo repeat-containing protein 6</fullName>
    </recommendedName>
</protein>
<dbReference type="AlphaFoldDB" id="A0AAE1USB3"/>
<dbReference type="PANTHER" id="PTHR22895:SF0">
    <property type="entry name" value="ARMADILLO REPEAT-CONTAINING PROTEIN 6"/>
    <property type="match status" value="1"/>
</dbReference>